<protein>
    <submittedName>
        <fullName evidence="2">DUF896 domain-containing protein</fullName>
    </submittedName>
</protein>
<organism evidence="2 3">
    <name type="scientific">Candidatus Avimonoglobus intestinipullorum</name>
    <dbReference type="NCBI Taxonomy" id="2840699"/>
    <lineage>
        <taxon>Bacteria</taxon>
        <taxon>Bacillati</taxon>
        <taxon>Bacillota</taxon>
        <taxon>Clostridia</taxon>
        <taxon>Eubacteriales</taxon>
        <taxon>Candidatus Avimonoglobus</taxon>
    </lineage>
</organism>
<name>A0A9D1LU35_9FIRM</name>
<dbReference type="Pfam" id="PF05979">
    <property type="entry name" value="DUF896"/>
    <property type="match status" value="1"/>
</dbReference>
<dbReference type="InterPro" id="IPR009242">
    <property type="entry name" value="DUF896"/>
</dbReference>
<dbReference type="Gene3D" id="1.10.287.540">
    <property type="entry name" value="Helix hairpin bin"/>
    <property type="match status" value="1"/>
</dbReference>
<keyword evidence="1" id="KW-0963">Cytoplasm</keyword>
<dbReference type="EMBL" id="DVND01000051">
    <property type="protein sequence ID" value="HIU48118.1"/>
    <property type="molecule type" value="Genomic_DNA"/>
</dbReference>
<reference evidence="2" key="2">
    <citation type="journal article" date="2021" name="PeerJ">
        <title>Extensive microbial diversity within the chicken gut microbiome revealed by metagenomics and culture.</title>
        <authorList>
            <person name="Gilroy R."/>
            <person name="Ravi A."/>
            <person name="Getino M."/>
            <person name="Pursley I."/>
            <person name="Horton D.L."/>
            <person name="Alikhan N.F."/>
            <person name="Baker D."/>
            <person name="Gharbi K."/>
            <person name="Hall N."/>
            <person name="Watson M."/>
            <person name="Adriaenssens E.M."/>
            <person name="Foster-Nyarko E."/>
            <person name="Jarju S."/>
            <person name="Secka A."/>
            <person name="Antonio M."/>
            <person name="Oren A."/>
            <person name="Chaudhuri R.R."/>
            <person name="La Ragione R."/>
            <person name="Hildebrand F."/>
            <person name="Pallen M.J."/>
        </authorList>
    </citation>
    <scope>NUCLEOTIDE SEQUENCE</scope>
    <source>
        <strain evidence="2">ChiSjej4B22-9803</strain>
    </source>
</reference>
<sequence>MEKSKLDRISALSRLSRERALTPEELAEQARLRAEYLEAVWANFKRTLDSIEFTDGEKA</sequence>
<comment type="caution">
    <text evidence="2">The sequence shown here is derived from an EMBL/GenBank/DDBJ whole genome shotgun (WGS) entry which is preliminary data.</text>
</comment>
<gene>
    <name evidence="2" type="ORF">IAB04_02010</name>
</gene>
<evidence type="ECO:0000313" key="2">
    <source>
        <dbReference type="EMBL" id="HIU48118.1"/>
    </source>
</evidence>
<dbReference type="Proteomes" id="UP000824111">
    <property type="component" value="Unassembled WGS sequence"/>
</dbReference>
<dbReference type="AlphaFoldDB" id="A0A9D1LU35"/>
<proteinExistence type="predicted"/>
<evidence type="ECO:0000313" key="3">
    <source>
        <dbReference type="Proteomes" id="UP000824111"/>
    </source>
</evidence>
<reference evidence="2" key="1">
    <citation type="submission" date="2020-10" db="EMBL/GenBank/DDBJ databases">
        <authorList>
            <person name="Gilroy R."/>
        </authorList>
    </citation>
    <scope>NUCLEOTIDE SEQUENCE</scope>
    <source>
        <strain evidence="2">ChiSjej4B22-9803</strain>
    </source>
</reference>
<dbReference type="SUPFAM" id="SSF158221">
    <property type="entry name" value="YnzC-like"/>
    <property type="match status" value="1"/>
</dbReference>
<evidence type="ECO:0000256" key="1">
    <source>
        <dbReference type="ARBA" id="ARBA00022490"/>
    </source>
</evidence>
<accession>A0A9D1LU35</accession>